<dbReference type="GeneID" id="54410466"/>
<evidence type="ECO:0000313" key="2">
    <source>
        <dbReference type="EMBL" id="KAF2134127.1"/>
    </source>
</evidence>
<dbReference type="EMBL" id="ML977498">
    <property type="protein sequence ID" value="KAF2134127.1"/>
    <property type="molecule type" value="Genomic_DNA"/>
</dbReference>
<accession>A0A6A6ATE6</accession>
<dbReference type="AlphaFoldDB" id="A0A6A6ATE6"/>
<dbReference type="RefSeq" id="XP_033528514.1">
    <property type="nucleotide sequence ID" value="XM_033670034.1"/>
</dbReference>
<protein>
    <submittedName>
        <fullName evidence="2">Uncharacterized protein</fullName>
    </submittedName>
</protein>
<gene>
    <name evidence="2" type="ORF">P153DRAFT_381306</name>
</gene>
<proteinExistence type="predicted"/>
<dbReference type="Proteomes" id="UP000799771">
    <property type="component" value="Unassembled WGS sequence"/>
</dbReference>
<sequence length="233" mass="25237">MAGDGLPHDKLCLRVKAALAGKLAIGAHVRRARRSTSREAATLNLQTPVYAFQVVIHRGPMTWLLAAVWVVGCPCRRSATGWPRYDEEGQQEKNTWAAPRLFNSVLWPAGRVRIQHLVTSAVHCLIGDSFSAFCTDHHLTPSGLAASTALAARVSSTYSTPPRPPLLPAQSVYPVPTLAPPTSPLLFWAGLSIRRLSSTIKSASRPAISVPRLTARPSQLNDTTTRHQRSAAT</sequence>
<keyword evidence="3" id="KW-1185">Reference proteome</keyword>
<reference evidence="2" key="1">
    <citation type="journal article" date="2020" name="Stud. Mycol.">
        <title>101 Dothideomycetes genomes: a test case for predicting lifestyles and emergence of pathogens.</title>
        <authorList>
            <person name="Haridas S."/>
            <person name="Albert R."/>
            <person name="Binder M."/>
            <person name="Bloem J."/>
            <person name="Labutti K."/>
            <person name="Salamov A."/>
            <person name="Andreopoulos B."/>
            <person name="Baker S."/>
            <person name="Barry K."/>
            <person name="Bills G."/>
            <person name="Bluhm B."/>
            <person name="Cannon C."/>
            <person name="Castanera R."/>
            <person name="Culley D."/>
            <person name="Daum C."/>
            <person name="Ezra D."/>
            <person name="Gonzalez J."/>
            <person name="Henrissat B."/>
            <person name="Kuo A."/>
            <person name="Liang C."/>
            <person name="Lipzen A."/>
            <person name="Lutzoni F."/>
            <person name="Magnuson J."/>
            <person name="Mondo S."/>
            <person name="Nolan M."/>
            <person name="Ohm R."/>
            <person name="Pangilinan J."/>
            <person name="Park H.-J."/>
            <person name="Ramirez L."/>
            <person name="Alfaro M."/>
            <person name="Sun H."/>
            <person name="Tritt A."/>
            <person name="Yoshinaga Y."/>
            <person name="Zwiers L.-H."/>
            <person name="Turgeon B."/>
            <person name="Goodwin S."/>
            <person name="Spatafora J."/>
            <person name="Crous P."/>
            <person name="Grigoriev I."/>
        </authorList>
    </citation>
    <scope>NUCLEOTIDE SEQUENCE</scope>
    <source>
        <strain evidence="2">CBS 119687</strain>
    </source>
</reference>
<feature type="region of interest" description="Disordered" evidence="1">
    <location>
        <begin position="211"/>
        <end position="233"/>
    </location>
</feature>
<evidence type="ECO:0000313" key="3">
    <source>
        <dbReference type="Proteomes" id="UP000799771"/>
    </source>
</evidence>
<name>A0A6A6ATE6_9PLEO</name>
<organism evidence="2 3">
    <name type="scientific">Dothidotthia symphoricarpi CBS 119687</name>
    <dbReference type="NCBI Taxonomy" id="1392245"/>
    <lineage>
        <taxon>Eukaryota</taxon>
        <taxon>Fungi</taxon>
        <taxon>Dikarya</taxon>
        <taxon>Ascomycota</taxon>
        <taxon>Pezizomycotina</taxon>
        <taxon>Dothideomycetes</taxon>
        <taxon>Pleosporomycetidae</taxon>
        <taxon>Pleosporales</taxon>
        <taxon>Dothidotthiaceae</taxon>
        <taxon>Dothidotthia</taxon>
    </lineage>
</organism>
<evidence type="ECO:0000256" key="1">
    <source>
        <dbReference type="SAM" id="MobiDB-lite"/>
    </source>
</evidence>